<evidence type="ECO:0008006" key="5">
    <source>
        <dbReference type="Google" id="ProtNLM"/>
    </source>
</evidence>
<accession>A0A836KT91</accession>
<comment type="caution">
    <text evidence="3">The sequence shown here is derived from an EMBL/GenBank/DDBJ whole genome shotgun (WGS) entry which is preliminary data.</text>
</comment>
<dbReference type="RefSeq" id="XP_067065442.1">
    <property type="nucleotide sequence ID" value="XM_067208731.1"/>
</dbReference>
<dbReference type="Proteomes" id="UP000674143">
    <property type="component" value="Unassembled WGS sequence"/>
</dbReference>
<reference evidence="4" key="2">
    <citation type="journal article" date="2021" name="Sci. Data">
        <title>Chromosome-scale genome sequencing, assembly and annotation of six genomes from subfamily Leishmaniinae.</title>
        <authorList>
            <person name="Almutairi H."/>
            <person name="Urbaniak M.D."/>
            <person name="Bates M.D."/>
            <person name="Jariyapan N."/>
            <person name="Kwakye-Nuako G."/>
            <person name="Thomaz Soccol V."/>
            <person name="Al-Salem W.S."/>
            <person name="Dillon R.J."/>
            <person name="Bates P.A."/>
            <person name="Gatherer D."/>
        </authorList>
    </citation>
    <scope>NUCLEOTIDE SEQUENCE [LARGE SCALE GENOMIC DNA]</scope>
</reference>
<dbReference type="AlphaFoldDB" id="A0A836KT91"/>
<evidence type="ECO:0000313" key="3">
    <source>
        <dbReference type="EMBL" id="KAG5486111.1"/>
    </source>
</evidence>
<sequence>MEPTSSASDSESSTAGNVAEAPVLSDADATRPSERTPYYYACRHCRTRLFDAAEVLPHDPKKGSNKAFKFRRGGPSHNDGALGEVSSGVLSAAELCTSLFLDPDRTPWVAKDIREAYLSGAVVEPDTIYCRNPRCRTKLGTQSWTGAQCSCGAWITPAFRIHARSVDKLLD</sequence>
<name>A0A836KT91_9TRYP</name>
<protein>
    <recommendedName>
        <fullName evidence="5">Dual specificity protein phosphatase 12</fullName>
    </recommendedName>
</protein>
<evidence type="ECO:0000256" key="1">
    <source>
        <dbReference type="ARBA" id="ARBA00008601"/>
    </source>
</evidence>
<evidence type="ECO:0000313" key="4">
    <source>
        <dbReference type="Proteomes" id="UP000674143"/>
    </source>
</evidence>
<dbReference type="EMBL" id="JAFHLR010000009">
    <property type="protein sequence ID" value="KAG5486111.1"/>
    <property type="molecule type" value="Genomic_DNA"/>
</dbReference>
<feature type="region of interest" description="Disordered" evidence="2">
    <location>
        <begin position="1"/>
        <end position="30"/>
    </location>
</feature>
<comment type="similarity">
    <text evidence="1">Belongs to the protein-tyrosine phosphatase family. Non-receptor class dual specificity subfamily.</text>
</comment>
<dbReference type="KEGG" id="loi:92362665"/>
<keyword evidence="4" id="KW-1185">Reference proteome</keyword>
<proteinExistence type="inferred from homology"/>
<evidence type="ECO:0000256" key="2">
    <source>
        <dbReference type="SAM" id="MobiDB-lite"/>
    </source>
</evidence>
<dbReference type="GeneID" id="92362665"/>
<reference evidence="4" key="1">
    <citation type="journal article" date="2021" name="Microbiol. Resour. Announc.">
        <title>LGAAP: Leishmaniinae Genome Assembly and Annotation Pipeline.</title>
        <authorList>
            <person name="Almutairi H."/>
            <person name="Urbaniak M.D."/>
            <person name="Bates M.D."/>
            <person name="Jariyapan N."/>
            <person name="Kwakye-Nuako G."/>
            <person name="Thomaz-Soccol V."/>
            <person name="Al-Salem W.S."/>
            <person name="Dillon R.J."/>
            <person name="Bates P.A."/>
            <person name="Gatherer D."/>
        </authorList>
    </citation>
    <scope>NUCLEOTIDE SEQUENCE [LARGE SCALE GENOMIC DNA]</scope>
</reference>
<dbReference type="PANTHER" id="PTHR45848">
    <property type="entry name" value="DUAL SPECIFICITY PROTEIN PHOSPHATASE 12 FAMILY MEMBER"/>
    <property type="match status" value="1"/>
</dbReference>
<feature type="compositionally biased region" description="Low complexity" evidence="2">
    <location>
        <begin position="1"/>
        <end position="15"/>
    </location>
</feature>
<gene>
    <name evidence="3" type="ORF">LSCM4_06819</name>
</gene>
<organism evidence="3 4">
    <name type="scientific">Leishmania orientalis</name>
    <dbReference type="NCBI Taxonomy" id="2249476"/>
    <lineage>
        <taxon>Eukaryota</taxon>
        <taxon>Discoba</taxon>
        <taxon>Euglenozoa</taxon>
        <taxon>Kinetoplastea</taxon>
        <taxon>Metakinetoplastina</taxon>
        <taxon>Trypanosomatida</taxon>
        <taxon>Trypanosomatidae</taxon>
        <taxon>Leishmaniinae</taxon>
        <taxon>Leishmania</taxon>
    </lineage>
</organism>